<evidence type="ECO:0000313" key="4">
    <source>
        <dbReference type="EMBL" id="RKD88407.1"/>
    </source>
</evidence>
<dbReference type="PANTHER" id="PTHR35869">
    <property type="entry name" value="OUTER-MEMBRANE LIPOPROTEIN CARRIER PROTEIN"/>
    <property type="match status" value="1"/>
</dbReference>
<dbReference type="PANTHER" id="PTHR35869:SF1">
    <property type="entry name" value="OUTER-MEMBRANE LIPOPROTEIN CARRIER PROTEIN"/>
    <property type="match status" value="1"/>
</dbReference>
<accession>A0A419VYU0</accession>
<dbReference type="EMBL" id="RAPN01000002">
    <property type="protein sequence ID" value="RKD88407.1"/>
    <property type="molecule type" value="Genomic_DNA"/>
</dbReference>
<feature type="domain" description="Uncharacterized protein TP-0789" evidence="3">
    <location>
        <begin position="123"/>
        <end position="181"/>
    </location>
</feature>
<keyword evidence="5" id="KW-1185">Reference proteome</keyword>
<comment type="caution">
    <text evidence="4">The sequence shown here is derived from an EMBL/GenBank/DDBJ whole genome shotgun (WGS) entry which is preliminary data.</text>
</comment>
<proteinExistence type="predicted"/>
<organism evidence="4 5">
    <name type="scientific">Mangrovibacterium diazotrophicum</name>
    <dbReference type="NCBI Taxonomy" id="1261403"/>
    <lineage>
        <taxon>Bacteria</taxon>
        <taxon>Pseudomonadati</taxon>
        <taxon>Bacteroidota</taxon>
        <taxon>Bacteroidia</taxon>
        <taxon>Marinilabiliales</taxon>
        <taxon>Prolixibacteraceae</taxon>
        <taxon>Mangrovibacterium</taxon>
    </lineage>
</organism>
<feature type="chain" id="PRO_5019459235" evidence="2">
    <location>
        <begin position="20"/>
        <end position="216"/>
    </location>
</feature>
<feature type="signal peptide" evidence="2">
    <location>
        <begin position="1"/>
        <end position="19"/>
    </location>
</feature>
<dbReference type="Proteomes" id="UP000283387">
    <property type="component" value="Unassembled WGS sequence"/>
</dbReference>
<evidence type="ECO:0000256" key="1">
    <source>
        <dbReference type="ARBA" id="ARBA00022729"/>
    </source>
</evidence>
<dbReference type="SUPFAM" id="SSF89392">
    <property type="entry name" value="Prokaryotic lipoproteins and lipoprotein localization factors"/>
    <property type="match status" value="1"/>
</dbReference>
<keyword evidence="1 2" id="KW-0732">Signal</keyword>
<dbReference type="InterPro" id="IPR004564">
    <property type="entry name" value="OM_lipoprot_carrier_LolA-like"/>
</dbReference>
<keyword evidence="4" id="KW-0449">Lipoprotein</keyword>
<reference evidence="4 5" key="1">
    <citation type="submission" date="2018-09" db="EMBL/GenBank/DDBJ databases">
        <title>Genomic Encyclopedia of Archaeal and Bacterial Type Strains, Phase II (KMG-II): from individual species to whole genera.</title>
        <authorList>
            <person name="Goeker M."/>
        </authorList>
    </citation>
    <scope>NUCLEOTIDE SEQUENCE [LARGE SCALE GENOMIC DNA]</scope>
    <source>
        <strain evidence="4 5">DSM 27148</strain>
    </source>
</reference>
<name>A0A419VYU0_9BACT</name>
<evidence type="ECO:0000256" key="2">
    <source>
        <dbReference type="SAM" id="SignalP"/>
    </source>
</evidence>
<gene>
    <name evidence="4" type="ORF">BC643_3556</name>
</gene>
<protein>
    <submittedName>
        <fullName evidence="4">Outer membrane lipoprotein-sorting protein</fullName>
    </submittedName>
</protein>
<dbReference type="RefSeq" id="WP_120274570.1">
    <property type="nucleotide sequence ID" value="NZ_RAPN01000002.1"/>
</dbReference>
<sequence length="216" mass="24342">MKKLIALMGLALIVFSVSAQVDQKAKSILENVTKTTQSYSTIQANFDYIMDNSEMDIHENNKGNIVMKGNKYLLKLADLGLEVYCNGAEVATYMKDANEVTISPMDAESGEMMNPSKLFTIYEDGFSYKFVEEKVIDGKNSYVIDLFPEASDIEYSKIRIQIDKERMLISKAEMFGKEGNNYIVKVNDLKTNVDAPDALFNFEKAKHPGVEVVDLR</sequence>
<dbReference type="InterPro" id="IPR033399">
    <property type="entry name" value="TP_0789-like"/>
</dbReference>
<dbReference type="Pfam" id="PF17131">
    <property type="entry name" value="LolA_like"/>
    <property type="match status" value="1"/>
</dbReference>
<dbReference type="Gene3D" id="2.50.20.10">
    <property type="entry name" value="Lipoprotein localisation LolA/LolB/LppX"/>
    <property type="match status" value="1"/>
</dbReference>
<evidence type="ECO:0000313" key="5">
    <source>
        <dbReference type="Proteomes" id="UP000283387"/>
    </source>
</evidence>
<dbReference type="InterPro" id="IPR029046">
    <property type="entry name" value="LolA/LolB/LppX"/>
</dbReference>
<dbReference type="OrthoDB" id="9810685at2"/>
<dbReference type="AlphaFoldDB" id="A0A419VYU0"/>
<dbReference type="CDD" id="cd16325">
    <property type="entry name" value="LolA"/>
    <property type="match status" value="1"/>
</dbReference>
<evidence type="ECO:0000259" key="3">
    <source>
        <dbReference type="Pfam" id="PF17131"/>
    </source>
</evidence>